<dbReference type="EMBL" id="CAEZTU010000053">
    <property type="protein sequence ID" value="CAB4581179.1"/>
    <property type="molecule type" value="Genomic_DNA"/>
</dbReference>
<dbReference type="Pfam" id="PF02687">
    <property type="entry name" value="FtsX"/>
    <property type="match status" value="1"/>
</dbReference>
<dbReference type="Pfam" id="PF12704">
    <property type="entry name" value="MacB_PCD"/>
    <property type="match status" value="1"/>
</dbReference>
<accession>A0A6J6F0T1</accession>
<feature type="transmembrane region" description="Helical" evidence="7">
    <location>
        <begin position="352"/>
        <end position="371"/>
    </location>
</feature>
<name>A0A6J6F0T1_9ZZZZ</name>
<evidence type="ECO:0000259" key="9">
    <source>
        <dbReference type="Pfam" id="PF12704"/>
    </source>
</evidence>
<evidence type="ECO:0000256" key="1">
    <source>
        <dbReference type="ARBA" id="ARBA00004651"/>
    </source>
</evidence>
<feature type="domain" description="ABC3 transporter permease C-terminal" evidence="8">
    <location>
        <begin position="269"/>
        <end position="381"/>
    </location>
</feature>
<feature type="transmembrane region" description="Helical" evidence="7">
    <location>
        <begin position="310"/>
        <end position="340"/>
    </location>
</feature>
<organism evidence="10">
    <name type="scientific">freshwater metagenome</name>
    <dbReference type="NCBI Taxonomy" id="449393"/>
    <lineage>
        <taxon>unclassified sequences</taxon>
        <taxon>metagenomes</taxon>
        <taxon>ecological metagenomes</taxon>
    </lineage>
</organism>
<evidence type="ECO:0000256" key="4">
    <source>
        <dbReference type="ARBA" id="ARBA00022989"/>
    </source>
</evidence>
<feature type="domain" description="MacB-like periplasmic core" evidence="9">
    <location>
        <begin position="21"/>
        <end position="227"/>
    </location>
</feature>
<dbReference type="InterPro" id="IPR003838">
    <property type="entry name" value="ABC3_permease_C"/>
</dbReference>
<comment type="subcellular location">
    <subcellularLocation>
        <location evidence="1">Cell membrane</location>
        <topology evidence="1">Multi-pass membrane protein</topology>
    </subcellularLocation>
</comment>
<protein>
    <submittedName>
        <fullName evidence="10">Unannotated protein</fullName>
    </submittedName>
</protein>
<dbReference type="InterPro" id="IPR025857">
    <property type="entry name" value="MacB_PCD"/>
</dbReference>
<evidence type="ECO:0000256" key="6">
    <source>
        <dbReference type="ARBA" id="ARBA00038076"/>
    </source>
</evidence>
<dbReference type="PANTHER" id="PTHR30572">
    <property type="entry name" value="MEMBRANE COMPONENT OF TRANSPORTER-RELATED"/>
    <property type="match status" value="1"/>
</dbReference>
<evidence type="ECO:0000259" key="8">
    <source>
        <dbReference type="Pfam" id="PF02687"/>
    </source>
</evidence>
<keyword evidence="5 7" id="KW-0472">Membrane</keyword>
<dbReference type="InterPro" id="IPR050250">
    <property type="entry name" value="Macrolide_Exporter_MacB"/>
</dbReference>
<sequence length="388" mass="41127">MNILIAARLAFSRILATKTRSGLTMLGIIIGVMSLIALVSVAQGATSGIQDQFKGLGARNLNITGTTSTSLTIDDVREIEKEPGIEIVSETVSGRATLSSNQASTRAQIVGVDSDYKTVVDPDIFVGSFLPDVETASDARLIVLSTTLATDLELDAFSIGSTIAVGSTEFTIVGILDDADGFGTRGTAYIPLETAFKYVAVPPYLSSITVQTINEEIVPEVTANLTALLKARHNITGEREADFVITDASQLLDAIGTVQQFLSLLLGGIASISLVVGGIGIMNIMLVSVRERTREIGIRRAIGAQQSQILTQFLIEAIVLSLVGGIIGVIIGEIVAYFLAQLGEWNFVLSPSMILASLGFSMFVGVVFGVWPARTASKLKPVEALRFE</sequence>
<gene>
    <name evidence="10" type="ORF">UFOPK1740_00944</name>
</gene>
<feature type="transmembrane region" description="Helical" evidence="7">
    <location>
        <begin position="21"/>
        <end position="42"/>
    </location>
</feature>
<evidence type="ECO:0000256" key="7">
    <source>
        <dbReference type="SAM" id="Phobius"/>
    </source>
</evidence>
<dbReference type="PANTHER" id="PTHR30572:SF4">
    <property type="entry name" value="ABC TRANSPORTER PERMEASE YTRF"/>
    <property type="match status" value="1"/>
</dbReference>
<keyword evidence="3 7" id="KW-0812">Transmembrane</keyword>
<dbReference type="GO" id="GO:0022857">
    <property type="term" value="F:transmembrane transporter activity"/>
    <property type="evidence" value="ECO:0007669"/>
    <property type="project" value="TreeGrafter"/>
</dbReference>
<evidence type="ECO:0000256" key="3">
    <source>
        <dbReference type="ARBA" id="ARBA00022692"/>
    </source>
</evidence>
<evidence type="ECO:0000256" key="2">
    <source>
        <dbReference type="ARBA" id="ARBA00022475"/>
    </source>
</evidence>
<evidence type="ECO:0000256" key="5">
    <source>
        <dbReference type="ARBA" id="ARBA00023136"/>
    </source>
</evidence>
<keyword evidence="2" id="KW-1003">Cell membrane</keyword>
<keyword evidence="4 7" id="KW-1133">Transmembrane helix</keyword>
<comment type="similarity">
    <text evidence="6">Belongs to the ABC-4 integral membrane protein family.</text>
</comment>
<proteinExistence type="inferred from homology"/>
<feature type="transmembrane region" description="Helical" evidence="7">
    <location>
        <begin position="261"/>
        <end position="289"/>
    </location>
</feature>
<evidence type="ECO:0000313" key="10">
    <source>
        <dbReference type="EMBL" id="CAB4581179.1"/>
    </source>
</evidence>
<reference evidence="10" key="1">
    <citation type="submission" date="2020-05" db="EMBL/GenBank/DDBJ databases">
        <authorList>
            <person name="Chiriac C."/>
            <person name="Salcher M."/>
            <person name="Ghai R."/>
            <person name="Kavagutti S V."/>
        </authorList>
    </citation>
    <scope>NUCLEOTIDE SEQUENCE</scope>
</reference>
<dbReference type="AlphaFoldDB" id="A0A6J6F0T1"/>
<dbReference type="GO" id="GO:0005886">
    <property type="term" value="C:plasma membrane"/>
    <property type="evidence" value="ECO:0007669"/>
    <property type="project" value="UniProtKB-SubCell"/>
</dbReference>